<dbReference type="AlphaFoldDB" id="A0A1Y1VCK2"/>
<organism evidence="1 2">
    <name type="scientific">Piromyces finnis</name>
    <dbReference type="NCBI Taxonomy" id="1754191"/>
    <lineage>
        <taxon>Eukaryota</taxon>
        <taxon>Fungi</taxon>
        <taxon>Fungi incertae sedis</taxon>
        <taxon>Chytridiomycota</taxon>
        <taxon>Chytridiomycota incertae sedis</taxon>
        <taxon>Neocallimastigomycetes</taxon>
        <taxon>Neocallimastigales</taxon>
        <taxon>Neocallimastigaceae</taxon>
        <taxon>Piromyces</taxon>
    </lineage>
</organism>
<reference evidence="1 2" key="2">
    <citation type="submission" date="2016-08" db="EMBL/GenBank/DDBJ databases">
        <title>Pervasive Adenine N6-methylation of Active Genes in Fungi.</title>
        <authorList>
            <consortium name="DOE Joint Genome Institute"/>
            <person name="Mondo S.J."/>
            <person name="Dannebaum R.O."/>
            <person name="Kuo R.C."/>
            <person name="Labutti K."/>
            <person name="Haridas S."/>
            <person name="Kuo A."/>
            <person name="Salamov A."/>
            <person name="Ahrendt S.R."/>
            <person name="Lipzen A."/>
            <person name="Sullivan W."/>
            <person name="Andreopoulos W.B."/>
            <person name="Clum A."/>
            <person name="Lindquist E."/>
            <person name="Daum C."/>
            <person name="Ramamoorthy G.K."/>
            <person name="Gryganskyi A."/>
            <person name="Culley D."/>
            <person name="Magnuson J.K."/>
            <person name="James T.Y."/>
            <person name="O'Malley M.A."/>
            <person name="Stajich J.E."/>
            <person name="Spatafora J.W."/>
            <person name="Visel A."/>
            <person name="Grigoriev I.V."/>
        </authorList>
    </citation>
    <scope>NUCLEOTIDE SEQUENCE [LARGE SCALE GENOMIC DNA]</scope>
    <source>
        <strain evidence="2">finn</strain>
    </source>
</reference>
<keyword evidence="2" id="KW-1185">Reference proteome</keyword>
<dbReference type="OrthoDB" id="2161124at2759"/>
<sequence>MDYMKYKDCCDNFSLDCFQRNNTVSDKQCCIQNNNYCNNNKYTQEKKDKILKINTNIQQKKKYIPKFTIGYRSDCKKCRDGVPNHYGHINYINYE</sequence>
<reference evidence="1 2" key="1">
    <citation type="submission" date="2016-08" db="EMBL/GenBank/DDBJ databases">
        <title>Genomes of anaerobic fungi encode conserved fungal cellulosomes for biomass hydrolysis.</title>
        <authorList>
            <consortium name="DOE Joint Genome Institute"/>
            <person name="Haitjema C.H."/>
            <person name="Gilmore S.P."/>
            <person name="Henske J.K."/>
            <person name="Solomon K.V."/>
            <person name="De Groot R."/>
            <person name="Kuo A."/>
            <person name="Mondo S.J."/>
            <person name="Salamov A.A."/>
            <person name="Labutti K."/>
            <person name="Zhao Z."/>
            <person name="Chiniquy J."/>
            <person name="Barry K."/>
            <person name="Brewer H.M."/>
            <person name="Purvine S.O."/>
            <person name="Wright A.T."/>
            <person name="Boxma B."/>
            <person name="Van Alen T."/>
            <person name="Hackstein J.H."/>
            <person name="Baker S.E."/>
            <person name="Grigoriev I.V."/>
            <person name="O'Malley M.A."/>
        </authorList>
    </citation>
    <scope>NUCLEOTIDE SEQUENCE [LARGE SCALE GENOMIC DNA]</scope>
    <source>
        <strain evidence="2">finn</strain>
    </source>
</reference>
<protein>
    <submittedName>
        <fullName evidence="1">Uncharacterized protein</fullName>
    </submittedName>
</protein>
<evidence type="ECO:0000313" key="1">
    <source>
        <dbReference type="EMBL" id="ORX52915.1"/>
    </source>
</evidence>
<evidence type="ECO:0000313" key="2">
    <source>
        <dbReference type="Proteomes" id="UP000193719"/>
    </source>
</evidence>
<gene>
    <name evidence="1" type="ORF">BCR36DRAFT_349554</name>
</gene>
<name>A0A1Y1VCK2_9FUNG</name>
<accession>A0A1Y1VCK2</accession>
<proteinExistence type="predicted"/>
<dbReference type="Proteomes" id="UP000193719">
    <property type="component" value="Unassembled WGS sequence"/>
</dbReference>
<comment type="caution">
    <text evidence="1">The sequence shown here is derived from an EMBL/GenBank/DDBJ whole genome shotgun (WGS) entry which is preliminary data.</text>
</comment>
<dbReference type="EMBL" id="MCFH01000014">
    <property type="protein sequence ID" value="ORX52915.1"/>
    <property type="molecule type" value="Genomic_DNA"/>
</dbReference>